<reference evidence="2" key="1">
    <citation type="submission" date="2022-02" db="EMBL/GenBank/DDBJ databases">
        <authorList>
            <person name="Giguere J D."/>
        </authorList>
    </citation>
    <scope>NUCLEOTIDE SEQUENCE</scope>
    <source>
        <strain evidence="2">CCAP 1055/1</strain>
    </source>
</reference>
<dbReference type="AlphaFoldDB" id="A0A8J9S4P3"/>
<feature type="region of interest" description="Disordered" evidence="1">
    <location>
        <begin position="142"/>
        <end position="161"/>
    </location>
</feature>
<dbReference type="EMBL" id="OU594959">
    <property type="protein sequence ID" value="CAG9283071.1"/>
    <property type="molecule type" value="Genomic_DNA"/>
</dbReference>
<name>A0A8J9S4P3_PHATR</name>
<feature type="compositionally biased region" description="Polar residues" evidence="1">
    <location>
        <begin position="253"/>
        <end position="267"/>
    </location>
</feature>
<feature type="region of interest" description="Disordered" evidence="1">
    <location>
        <begin position="1"/>
        <end position="59"/>
    </location>
</feature>
<sequence length="288" mass="31252">MGRSQVLFNRTKGRGRGRGGGAGGRGRGQRQRQADAASFTAAPSAKNSASTSPHDSQTRREDAADIILQMHDNATSLAISRIPVEEKGDNELLNWRDSSTLDVKSLSVCLQQMPLHETWRMPKHLLATLFVDGSIEQKRLLSEDRRISEEEEERDEEGDVALDELEHESEMPISPANEGKNPQESLLVASSSQLKEATQKSSGSYDPFAQQVHSSIGLVGTGTATIDKKVGILPTVSSSKAEDTGVWLGPNLRTDTFKSTGENSTESAVPPSAIDEDGLEDWLDQLIS</sequence>
<protein>
    <recommendedName>
        <fullName evidence="3">Cell death regulator Aven</fullName>
    </recommendedName>
</protein>
<evidence type="ECO:0000256" key="1">
    <source>
        <dbReference type="SAM" id="MobiDB-lite"/>
    </source>
</evidence>
<proteinExistence type="predicted"/>
<accession>A0A8J9S4P3</accession>
<feature type="compositionally biased region" description="Polar residues" evidence="1">
    <location>
        <begin position="46"/>
        <end position="55"/>
    </location>
</feature>
<dbReference type="Proteomes" id="UP000836788">
    <property type="component" value="Chromosome 18"/>
</dbReference>
<organism evidence="2">
    <name type="scientific">Phaeodactylum tricornutum</name>
    <name type="common">Diatom</name>
    <dbReference type="NCBI Taxonomy" id="2850"/>
    <lineage>
        <taxon>Eukaryota</taxon>
        <taxon>Sar</taxon>
        <taxon>Stramenopiles</taxon>
        <taxon>Ochrophyta</taxon>
        <taxon>Bacillariophyta</taxon>
        <taxon>Bacillariophyceae</taxon>
        <taxon>Bacillariophycidae</taxon>
        <taxon>Naviculales</taxon>
        <taxon>Phaeodactylaceae</taxon>
        <taxon>Phaeodactylum</taxon>
    </lineage>
</organism>
<feature type="compositionally biased region" description="Low complexity" evidence="1">
    <location>
        <begin position="34"/>
        <end position="45"/>
    </location>
</feature>
<feature type="region of interest" description="Disordered" evidence="1">
    <location>
        <begin position="239"/>
        <end position="276"/>
    </location>
</feature>
<evidence type="ECO:0000313" key="2">
    <source>
        <dbReference type="EMBL" id="CAG9283071.1"/>
    </source>
</evidence>
<evidence type="ECO:0008006" key="3">
    <source>
        <dbReference type="Google" id="ProtNLM"/>
    </source>
</evidence>
<feature type="compositionally biased region" description="Acidic residues" evidence="1">
    <location>
        <begin position="149"/>
        <end position="161"/>
    </location>
</feature>
<gene>
    <name evidence="2" type="ORF">PTTT1_LOCUS21615</name>
</gene>